<name>A0ABY7JUH9_9FIRM</name>
<dbReference type="RefSeq" id="WP_269312432.1">
    <property type="nucleotide sequence ID" value="NZ_CP114052.1"/>
</dbReference>
<evidence type="ECO:0000313" key="2">
    <source>
        <dbReference type="EMBL" id="WAW15753.1"/>
    </source>
</evidence>
<keyword evidence="3" id="KW-1185">Reference proteome</keyword>
<keyword evidence="1" id="KW-1133">Transmembrane helix</keyword>
<feature type="transmembrane region" description="Helical" evidence="1">
    <location>
        <begin position="6"/>
        <end position="27"/>
    </location>
</feature>
<keyword evidence="1" id="KW-0812">Transmembrane</keyword>
<proteinExistence type="predicted"/>
<protein>
    <submittedName>
        <fullName evidence="2">Uncharacterized protein</fullName>
    </submittedName>
</protein>
<reference evidence="2" key="1">
    <citation type="submission" date="2022-12" db="EMBL/GenBank/DDBJ databases">
        <title>Peptostreptococcus.</title>
        <authorList>
            <person name="Lee S.H."/>
        </authorList>
    </citation>
    <scope>NUCLEOTIDE SEQUENCE</scope>
    <source>
        <strain evidence="2">CBA3647</strain>
    </source>
</reference>
<dbReference type="EMBL" id="CP114052">
    <property type="protein sequence ID" value="WAW15753.1"/>
    <property type="molecule type" value="Genomic_DNA"/>
</dbReference>
<gene>
    <name evidence="2" type="ORF">O0R46_04690</name>
</gene>
<evidence type="ECO:0000256" key="1">
    <source>
        <dbReference type="SAM" id="Phobius"/>
    </source>
</evidence>
<sequence length="149" mass="17998">MKNTLLSQQYLISLIIGICSSLATTYFKDWLDRKHYKLNRLEERYFGFYLPFINLFNEHFFKANAFYYLEPEIQKAFYDLIVKCEYRFKDKKTPNLIYEFKCAYYIKDSPDFLQISSEEQYAKDLNETFINLSDYIFSAADKAHRKLSI</sequence>
<evidence type="ECO:0000313" key="3">
    <source>
        <dbReference type="Proteomes" id="UP001164187"/>
    </source>
</evidence>
<organism evidence="2 3">
    <name type="scientific">Peptostreptococcus equinus</name>
    <dbReference type="NCBI Taxonomy" id="3003601"/>
    <lineage>
        <taxon>Bacteria</taxon>
        <taxon>Bacillati</taxon>
        <taxon>Bacillota</taxon>
        <taxon>Clostridia</taxon>
        <taxon>Peptostreptococcales</taxon>
        <taxon>Peptostreptococcaceae</taxon>
        <taxon>Peptostreptococcus</taxon>
    </lineage>
</organism>
<dbReference type="Proteomes" id="UP001164187">
    <property type="component" value="Chromosome"/>
</dbReference>
<accession>A0ABY7JUH9</accession>
<keyword evidence="1" id="KW-0472">Membrane</keyword>